<gene>
    <name evidence="1" type="ORF">ACFPPD_24985</name>
</gene>
<dbReference type="RefSeq" id="WP_209747030.1">
    <property type="nucleotide sequence ID" value="NZ_JBHSMH010000113.1"/>
</dbReference>
<accession>A0ABW0M4S1</accession>
<evidence type="ECO:0000313" key="1">
    <source>
        <dbReference type="EMBL" id="MFC5471938.1"/>
    </source>
</evidence>
<comment type="caution">
    <text evidence="1">The sequence shown here is derived from an EMBL/GenBank/DDBJ whole genome shotgun (WGS) entry which is preliminary data.</text>
</comment>
<organism evidence="1 2">
    <name type="scientific">Cohnella suwonensis</name>
    <dbReference type="NCBI Taxonomy" id="696072"/>
    <lineage>
        <taxon>Bacteria</taxon>
        <taxon>Bacillati</taxon>
        <taxon>Bacillota</taxon>
        <taxon>Bacilli</taxon>
        <taxon>Bacillales</taxon>
        <taxon>Paenibacillaceae</taxon>
        <taxon>Cohnella</taxon>
    </lineage>
</organism>
<dbReference type="EMBL" id="JBHSMH010000113">
    <property type="protein sequence ID" value="MFC5471938.1"/>
    <property type="molecule type" value="Genomic_DNA"/>
</dbReference>
<reference evidence="2" key="1">
    <citation type="journal article" date="2019" name="Int. J. Syst. Evol. Microbiol.">
        <title>The Global Catalogue of Microorganisms (GCM) 10K type strain sequencing project: providing services to taxonomists for standard genome sequencing and annotation.</title>
        <authorList>
            <consortium name="The Broad Institute Genomics Platform"/>
            <consortium name="The Broad Institute Genome Sequencing Center for Infectious Disease"/>
            <person name="Wu L."/>
            <person name="Ma J."/>
        </authorList>
    </citation>
    <scope>NUCLEOTIDE SEQUENCE [LARGE SCALE GENOMIC DNA]</scope>
    <source>
        <strain evidence="2">CCUG 57113</strain>
    </source>
</reference>
<name>A0ABW0M4S1_9BACL</name>
<dbReference type="Proteomes" id="UP001596105">
    <property type="component" value="Unassembled WGS sequence"/>
</dbReference>
<protein>
    <submittedName>
        <fullName evidence="1">Uncharacterized protein</fullName>
    </submittedName>
</protein>
<sequence length="82" mass="8954">MPITIPRQPDLVLVAWTRNPLVPGSKRTITDSRVSGSSRPCTCLLKPNLLLRPAANCLKLNDFRVISSDKTTAVSGLALLQR</sequence>
<keyword evidence="2" id="KW-1185">Reference proteome</keyword>
<proteinExistence type="predicted"/>
<evidence type="ECO:0000313" key="2">
    <source>
        <dbReference type="Proteomes" id="UP001596105"/>
    </source>
</evidence>